<gene>
    <name evidence="2" type="ORF">QBC46DRAFT_319855</name>
</gene>
<feature type="region of interest" description="Disordered" evidence="1">
    <location>
        <begin position="186"/>
        <end position="291"/>
    </location>
</feature>
<evidence type="ECO:0000256" key="1">
    <source>
        <dbReference type="SAM" id="MobiDB-lite"/>
    </source>
</evidence>
<evidence type="ECO:0000313" key="2">
    <source>
        <dbReference type="EMBL" id="KAK3937328.1"/>
    </source>
</evidence>
<dbReference type="EMBL" id="MU853857">
    <property type="protein sequence ID" value="KAK3937328.1"/>
    <property type="molecule type" value="Genomic_DNA"/>
</dbReference>
<keyword evidence="3" id="KW-1185">Reference proteome</keyword>
<proteinExistence type="predicted"/>
<name>A0AAN6N3U8_9PEZI</name>
<feature type="compositionally biased region" description="Basic and acidic residues" evidence="1">
    <location>
        <begin position="257"/>
        <end position="266"/>
    </location>
</feature>
<dbReference type="Gene3D" id="2.40.50.140">
    <property type="entry name" value="Nucleic acid-binding proteins"/>
    <property type="match status" value="1"/>
</dbReference>
<sequence length="432" mass="48457">MSTSRYDARPPPPKWTIIPETETDTSENGNVNARSSKANVVPLDPQNNTFQPRPCIFTILRTGKCPGGTILLVESLEENISTAAGNRTVQLVLGDGVLCIQALLAPELHELVDDGTIFEGCYVRVDKFELRKKWLPPAEPPSAQWDIEDDGSLDPAKMVFLVIRECEVIGWDRAYMDILRQEDEKELPPISAKKGSFPQPERAPEEGPKTLEKGKGEEILAPQQPPTKAAPKINLEPDPDEEEAFEQMQVELGRATQRREEQRTVRFSDQPKPGAPPPKKDPPYIPDDPTQPLKLTQLRSIPNLPYKQNWMVNVLAIVVSLSEVMPCPLPPPLNIQRNARLADPSTSKQVLLNVFLDPEEFNPKIGSVVLLVGVKNHQFDGGSLKKYPSDKPTNGMRWWLENPEHLGWCDVGGLRGWWEEKQRQQRQEGSST</sequence>
<comment type="caution">
    <text evidence="2">The sequence shown here is derived from an EMBL/GenBank/DDBJ whole genome shotgun (WGS) entry which is preliminary data.</text>
</comment>
<evidence type="ECO:0000313" key="3">
    <source>
        <dbReference type="Proteomes" id="UP001303473"/>
    </source>
</evidence>
<dbReference type="Proteomes" id="UP001303473">
    <property type="component" value="Unassembled WGS sequence"/>
</dbReference>
<reference evidence="3" key="1">
    <citation type="journal article" date="2023" name="Mol. Phylogenet. Evol.">
        <title>Genome-scale phylogeny and comparative genomics of the fungal order Sordariales.</title>
        <authorList>
            <person name="Hensen N."/>
            <person name="Bonometti L."/>
            <person name="Westerberg I."/>
            <person name="Brannstrom I.O."/>
            <person name="Guillou S."/>
            <person name="Cros-Aarteil S."/>
            <person name="Calhoun S."/>
            <person name="Haridas S."/>
            <person name="Kuo A."/>
            <person name="Mondo S."/>
            <person name="Pangilinan J."/>
            <person name="Riley R."/>
            <person name="LaButti K."/>
            <person name="Andreopoulos B."/>
            <person name="Lipzen A."/>
            <person name="Chen C."/>
            <person name="Yan M."/>
            <person name="Daum C."/>
            <person name="Ng V."/>
            <person name="Clum A."/>
            <person name="Steindorff A."/>
            <person name="Ohm R.A."/>
            <person name="Martin F."/>
            <person name="Silar P."/>
            <person name="Natvig D.O."/>
            <person name="Lalanne C."/>
            <person name="Gautier V."/>
            <person name="Ament-Velasquez S.L."/>
            <person name="Kruys A."/>
            <person name="Hutchinson M.I."/>
            <person name="Powell A.J."/>
            <person name="Barry K."/>
            <person name="Miller A.N."/>
            <person name="Grigoriev I.V."/>
            <person name="Debuchy R."/>
            <person name="Gladieux P."/>
            <person name="Hiltunen Thoren M."/>
            <person name="Johannesson H."/>
        </authorList>
    </citation>
    <scope>NUCLEOTIDE SEQUENCE [LARGE SCALE GENOMIC DNA]</scope>
    <source>
        <strain evidence="3">CBS 340.73</strain>
    </source>
</reference>
<feature type="compositionally biased region" description="Basic and acidic residues" evidence="1">
    <location>
        <begin position="202"/>
        <end position="218"/>
    </location>
</feature>
<dbReference type="AlphaFoldDB" id="A0AAN6N3U8"/>
<dbReference type="InterPro" id="IPR012340">
    <property type="entry name" value="NA-bd_OB-fold"/>
</dbReference>
<organism evidence="2 3">
    <name type="scientific">Diplogelasinospora grovesii</name>
    <dbReference type="NCBI Taxonomy" id="303347"/>
    <lineage>
        <taxon>Eukaryota</taxon>
        <taxon>Fungi</taxon>
        <taxon>Dikarya</taxon>
        <taxon>Ascomycota</taxon>
        <taxon>Pezizomycotina</taxon>
        <taxon>Sordariomycetes</taxon>
        <taxon>Sordariomycetidae</taxon>
        <taxon>Sordariales</taxon>
        <taxon>Diplogelasinosporaceae</taxon>
        <taxon>Diplogelasinospora</taxon>
    </lineage>
</organism>
<accession>A0AAN6N3U8</accession>
<protein>
    <submittedName>
        <fullName evidence="2">Uncharacterized protein</fullName>
    </submittedName>
</protein>
<feature type="region of interest" description="Disordered" evidence="1">
    <location>
        <begin position="1"/>
        <end position="31"/>
    </location>
</feature>